<evidence type="ECO:0000256" key="3">
    <source>
        <dbReference type="ARBA" id="ARBA00023082"/>
    </source>
</evidence>
<dbReference type="InterPro" id="IPR013324">
    <property type="entry name" value="RNA_pol_sigma_r3/r4-like"/>
</dbReference>
<accession>A0ABU7U431</accession>
<evidence type="ECO:0000313" key="9">
    <source>
        <dbReference type="EMBL" id="MEE8659612.1"/>
    </source>
</evidence>
<dbReference type="InterPro" id="IPR036388">
    <property type="entry name" value="WH-like_DNA-bd_sf"/>
</dbReference>
<keyword evidence="2 6" id="KW-0805">Transcription regulation</keyword>
<dbReference type="NCBIfam" id="TIGR02937">
    <property type="entry name" value="sigma70-ECF"/>
    <property type="match status" value="1"/>
</dbReference>
<keyword evidence="5 6" id="KW-0804">Transcription</keyword>
<evidence type="ECO:0000259" key="7">
    <source>
        <dbReference type="Pfam" id="PF04542"/>
    </source>
</evidence>
<dbReference type="SUPFAM" id="SSF88659">
    <property type="entry name" value="Sigma3 and sigma4 domains of RNA polymerase sigma factors"/>
    <property type="match status" value="1"/>
</dbReference>
<dbReference type="Proteomes" id="UP001312908">
    <property type="component" value="Unassembled WGS sequence"/>
</dbReference>
<dbReference type="InterPro" id="IPR007627">
    <property type="entry name" value="RNA_pol_sigma70_r2"/>
</dbReference>
<name>A0ABU7U431_9PROT</name>
<feature type="domain" description="RNA polymerase sigma-70 region 2" evidence="7">
    <location>
        <begin position="13"/>
        <end position="75"/>
    </location>
</feature>
<dbReference type="InterPro" id="IPR000838">
    <property type="entry name" value="RNA_pol_sigma70_ECF_CS"/>
</dbReference>
<dbReference type="Pfam" id="PF08281">
    <property type="entry name" value="Sigma70_r4_2"/>
    <property type="match status" value="1"/>
</dbReference>
<dbReference type="SUPFAM" id="SSF88946">
    <property type="entry name" value="Sigma2 domain of RNA polymerase sigma factors"/>
    <property type="match status" value="1"/>
</dbReference>
<evidence type="ECO:0000256" key="6">
    <source>
        <dbReference type="RuleBase" id="RU000716"/>
    </source>
</evidence>
<comment type="caution">
    <text evidence="9">The sequence shown here is derived from an EMBL/GenBank/DDBJ whole genome shotgun (WGS) entry which is preliminary data.</text>
</comment>
<reference evidence="9 10" key="1">
    <citation type="submission" date="2023-10" db="EMBL/GenBank/DDBJ databases">
        <title>Sorlinia euscelidii gen. nov., sp. nov., an acetic acid bacteria isolated from the gut of Euscelidius variegatus emitter.</title>
        <authorList>
            <person name="Michoud G."/>
            <person name="Marasco R."/>
            <person name="Seferji K."/>
            <person name="Gonella E."/>
            <person name="Garuglieri E."/>
            <person name="Alma A."/>
            <person name="Mapelli F."/>
            <person name="Borin S."/>
            <person name="Daffonchio D."/>
            <person name="Crotti E."/>
        </authorList>
    </citation>
    <scope>NUCLEOTIDE SEQUENCE [LARGE SCALE GENOMIC DNA]</scope>
    <source>
        <strain evidence="9 10">EV16P</strain>
    </source>
</reference>
<dbReference type="InterPro" id="IPR039425">
    <property type="entry name" value="RNA_pol_sigma-70-like"/>
</dbReference>
<dbReference type="PROSITE" id="PS01063">
    <property type="entry name" value="SIGMA70_ECF"/>
    <property type="match status" value="1"/>
</dbReference>
<dbReference type="InterPro" id="IPR014284">
    <property type="entry name" value="RNA_pol_sigma-70_dom"/>
</dbReference>
<evidence type="ECO:0000256" key="2">
    <source>
        <dbReference type="ARBA" id="ARBA00023015"/>
    </source>
</evidence>
<gene>
    <name evidence="9" type="ORF">DOFOFD_11440</name>
</gene>
<proteinExistence type="inferred from homology"/>
<dbReference type="InterPro" id="IPR013325">
    <property type="entry name" value="RNA_pol_sigma_r2"/>
</dbReference>
<keyword evidence="4 6" id="KW-0238">DNA-binding</keyword>
<dbReference type="PANTHER" id="PTHR43133:SF25">
    <property type="entry name" value="RNA POLYMERASE SIGMA FACTOR RFAY-RELATED"/>
    <property type="match status" value="1"/>
</dbReference>
<dbReference type="InterPro" id="IPR013249">
    <property type="entry name" value="RNA_pol_sigma70_r4_t2"/>
</dbReference>
<evidence type="ECO:0000313" key="10">
    <source>
        <dbReference type="Proteomes" id="UP001312908"/>
    </source>
</evidence>
<protein>
    <recommendedName>
        <fullName evidence="6">RNA polymerase sigma factor</fullName>
    </recommendedName>
</protein>
<evidence type="ECO:0000256" key="4">
    <source>
        <dbReference type="ARBA" id="ARBA00023125"/>
    </source>
</evidence>
<organism evidence="9 10">
    <name type="scientific">Sorlinia euscelidii</name>
    <dbReference type="NCBI Taxonomy" id="3081148"/>
    <lineage>
        <taxon>Bacteria</taxon>
        <taxon>Pseudomonadati</taxon>
        <taxon>Pseudomonadota</taxon>
        <taxon>Alphaproteobacteria</taxon>
        <taxon>Acetobacterales</taxon>
        <taxon>Acetobacteraceae</taxon>
        <taxon>Sorlinia</taxon>
    </lineage>
</organism>
<evidence type="ECO:0000256" key="1">
    <source>
        <dbReference type="ARBA" id="ARBA00010641"/>
    </source>
</evidence>
<dbReference type="PANTHER" id="PTHR43133">
    <property type="entry name" value="RNA POLYMERASE ECF-TYPE SIGMA FACTO"/>
    <property type="match status" value="1"/>
</dbReference>
<dbReference type="Pfam" id="PF04542">
    <property type="entry name" value="Sigma70_r2"/>
    <property type="match status" value="1"/>
</dbReference>
<dbReference type="Gene3D" id="1.10.10.10">
    <property type="entry name" value="Winged helix-like DNA-binding domain superfamily/Winged helix DNA-binding domain"/>
    <property type="match status" value="1"/>
</dbReference>
<dbReference type="RefSeq" id="WP_394820393.1">
    <property type="nucleotide sequence ID" value="NZ_JAWJZY010000006.1"/>
</dbReference>
<keyword evidence="3 6" id="KW-0731">Sigma factor</keyword>
<dbReference type="Gene3D" id="1.10.1740.10">
    <property type="match status" value="1"/>
</dbReference>
<keyword evidence="10" id="KW-1185">Reference proteome</keyword>
<feature type="domain" description="RNA polymerase sigma factor 70 region 4 type 2" evidence="8">
    <location>
        <begin position="107"/>
        <end position="154"/>
    </location>
</feature>
<evidence type="ECO:0000259" key="8">
    <source>
        <dbReference type="Pfam" id="PF08281"/>
    </source>
</evidence>
<dbReference type="EMBL" id="JAWJZY010000006">
    <property type="protein sequence ID" value="MEE8659612.1"/>
    <property type="molecule type" value="Genomic_DNA"/>
</dbReference>
<evidence type="ECO:0000256" key="5">
    <source>
        <dbReference type="ARBA" id="ARBA00023163"/>
    </source>
</evidence>
<comment type="similarity">
    <text evidence="1 6">Belongs to the sigma-70 factor family. ECF subfamily.</text>
</comment>
<sequence>MDGELRRGLAAILPAMRSFARFLTHDVSSADDLVQETVLRVLRAHDQYKEGTNLKAWILKVQRNLFYEGLRSSRREQEVMADFEDHARTDPHGPPRYQDQVMDLSVLIWRLPVVMREALILVGAQGFSYEEAAQICDCSVGTMKARVSRARDRLAEMREGDVARI</sequence>